<evidence type="ECO:0000256" key="1">
    <source>
        <dbReference type="SAM" id="MobiDB-lite"/>
    </source>
</evidence>
<name>A0A5C1ACM1_9BACT</name>
<dbReference type="Pfam" id="PF19777">
    <property type="entry name" value="DUF6263"/>
    <property type="match status" value="1"/>
</dbReference>
<feature type="region of interest" description="Disordered" evidence="1">
    <location>
        <begin position="29"/>
        <end position="61"/>
    </location>
</feature>
<organism evidence="3 4">
    <name type="scientific">Limnoglobus roseus</name>
    <dbReference type="NCBI Taxonomy" id="2598579"/>
    <lineage>
        <taxon>Bacteria</taxon>
        <taxon>Pseudomonadati</taxon>
        <taxon>Planctomycetota</taxon>
        <taxon>Planctomycetia</taxon>
        <taxon>Gemmatales</taxon>
        <taxon>Gemmataceae</taxon>
        <taxon>Limnoglobus</taxon>
    </lineage>
</organism>
<keyword evidence="2" id="KW-0732">Signal</keyword>
<dbReference type="Proteomes" id="UP000324974">
    <property type="component" value="Chromosome"/>
</dbReference>
<gene>
    <name evidence="3" type="ORF">PX52LOC_02436</name>
</gene>
<keyword evidence="4" id="KW-1185">Reference proteome</keyword>
<dbReference type="RefSeq" id="WP_178132548.1">
    <property type="nucleotide sequence ID" value="NZ_CP042425.1"/>
</dbReference>
<protein>
    <submittedName>
        <fullName evidence="3">Uncharacterized protein</fullName>
    </submittedName>
</protein>
<evidence type="ECO:0000313" key="3">
    <source>
        <dbReference type="EMBL" id="QEL15512.1"/>
    </source>
</evidence>
<dbReference type="EMBL" id="CP042425">
    <property type="protein sequence ID" value="QEL15512.1"/>
    <property type="molecule type" value="Genomic_DNA"/>
</dbReference>
<sequence length="373" mass="40029">MIRYRLWAAALLATGTTYLAVQTPAPAQEKKAETPAVPAPAAPTPAAPTPAAPAPAPAAPATPAVNAARFETKFEKDKAFYQEIETVVLQTIKVQNNADLQQRQSQTFYFKWLPTNFANDKWTVKQTIEGAKMSIDIAGNKVEYDSTNTAAGGAAGNPGLADFFSKLVGTEFTITYSKGMVVEKVEGKDDFIKKLGGVNPQMEALFKKMLTDEALKQMTDPSFGLTADKDIAVGGKWDKKSSISVGPIGSYDTVTTYTYTGKNTAGANAADKELEKVDVATTMTYKAPAADQSEGLFFKIKGGELKTEPYKAGEKVNDVLYNAKTGRVERSTQAVKLVGKLNVTMGGVDTTIDLFLEQTTTAKTGDTSFIPKK</sequence>
<feature type="signal peptide" evidence="2">
    <location>
        <begin position="1"/>
        <end position="27"/>
    </location>
</feature>
<evidence type="ECO:0000256" key="2">
    <source>
        <dbReference type="SAM" id="SignalP"/>
    </source>
</evidence>
<reference evidence="4" key="1">
    <citation type="submission" date="2019-08" db="EMBL/GenBank/DDBJ databases">
        <title>Limnoglobus roseus gen. nov., sp. nov., a novel freshwater planctomycete with a giant genome from the family Gemmataceae.</title>
        <authorList>
            <person name="Kulichevskaya I.S."/>
            <person name="Naumoff D.G."/>
            <person name="Miroshnikov K."/>
            <person name="Ivanova A."/>
            <person name="Philippov D.A."/>
            <person name="Hakobyan A."/>
            <person name="Rijpstra I.C."/>
            <person name="Sinninghe Damste J.S."/>
            <person name="Liesack W."/>
            <person name="Dedysh S.N."/>
        </authorList>
    </citation>
    <scope>NUCLEOTIDE SEQUENCE [LARGE SCALE GENOMIC DNA]</scope>
    <source>
        <strain evidence="4">PX52</strain>
    </source>
</reference>
<dbReference type="InterPro" id="IPR046230">
    <property type="entry name" value="DUF6263"/>
</dbReference>
<dbReference type="AlphaFoldDB" id="A0A5C1ACM1"/>
<dbReference type="KEGG" id="lrs:PX52LOC_02436"/>
<feature type="chain" id="PRO_5023065683" evidence="2">
    <location>
        <begin position="28"/>
        <end position="373"/>
    </location>
</feature>
<evidence type="ECO:0000313" key="4">
    <source>
        <dbReference type="Proteomes" id="UP000324974"/>
    </source>
</evidence>
<proteinExistence type="predicted"/>
<accession>A0A5C1ACM1</accession>
<feature type="compositionally biased region" description="Pro residues" evidence="1">
    <location>
        <begin position="37"/>
        <end position="60"/>
    </location>
</feature>